<keyword evidence="3" id="KW-1185">Reference proteome</keyword>
<evidence type="ECO:0000313" key="2">
    <source>
        <dbReference type="EMBL" id="BBF22637.1"/>
    </source>
</evidence>
<proteinExistence type="predicted"/>
<evidence type="ECO:0000313" key="3">
    <source>
        <dbReference type="Proteomes" id="UP000271003"/>
    </source>
</evidence>
<dbReference type="Proteomes" id="UP000271003">
    <property type="component" value="Chromosome"/>
</dbReference>
<reference evidence="2 3" key="1">
    <citation type="journal article" date="2018" name="Int. J. Syst. Evol. Microbiol.">
        <title>Mesosutterella multiformis gen. nov., sp. nov., a member of the family Sutterellaceae and Sutterella megalosphaeroides sp. nov., isolated from human faeces.</title>
        <authorList>
            <person name="Sakamoto M."/>
            <person name="Ikeyama N."/>
            <person name="Kunihiro T."/>
            <person name="Iino T."/>
            <person name="Yuki M."/>
            <person name="Ohkuma M."/>
        </authorList>
    </citation>
    <scope>NUCLEOTIDE SEQUENCE [LARGE SCALE GENOMIC DNA]</scope>
    <source>
        <strain evidence="2 3">6FBBBH3</strain>
    </source>
</reference>
<evidence type="ECO:0000256" key="1">
    <source>
        <dbReference type="SAM" id="MobiDB-lite"/>
    </source>
</evidence>
<dbReference type="EMBL" id="AP018786">
    <property type="protein sequence ID" value="BBF22637.1"/>
    <property type="molecule type" value="Genomic_DNA"/>
</dbReference>
<organism evidence="2 3">
    <name type="scientific">Sutterella megalosphaeroides</name>
    <dbReference type="NCBI Taxonomy" id="2494234"/>
    <lineage>
        <taxon>Bacteria</taxon>
        <taxon>Pseudomonadati</taxon>
        <taxon>Pseudomonadota</taxon>
        <taxon>Betaproteobacteria</taxon>
        <taxon>Burkholderiales</taxon>
        <taxon>Sutterellaceae</taxon>
        <taxon>Sutterella</taxon>
    </lineage>
</organism>
<gene>
    <name evidence="2" type="ORF">SUTMEG_05280</name>
</gene>
<evidence type="ECO:0008006" key="4">
    <source>
        <dbReference type="Google" id="ProtNLM"/>
    </source>
</evidence>
<dbReference type="AlphaFoldDB" id="A0A2Z6IAL3"/>
<accession>A0A2Z6IAL3</accession>
<sequence>MARARRRSDPPGTGETPENARGGFLIVLLPGFGPEPEPGAKPAARGLITAARIDRGPAVRRVLGWLAAAGFPVETEARRFSLAVWPAGGWKRAVRGPEQVTELVRDSDDFVRLLAERRPSLLVLVSCYLFDALRDPALTDRIDAALGRTVEPARRLTSTRLRVEGERRERALVLALPVPGPNTTPEFERELRDALRLFFAGTLED</sequence>
<dbReference type="OrthoDB" id="9154572at2"/>
<dbReference type="KEGG" id="sutt:SUTMEG_05280"/>
<feature type="region of interest" description="Disordered" evidence="1">
    <location>
        <begin position="1"/>
        <end position="20"/>
    </location>
</feature>
<dbReference type="RefSeq" id="WP_120176326.1">
    <property type="nucleotide sequence ID" value="NZ_AP018786.1"/>
</dbReference>
<protein>
    <recommendedName>
        <fullName evidence="4">Uracil-DNA glycosylase-like domain-containing protein</fullName>
    </recommendedName>
</protein>
<name>A0A2Z6IAL3_9BURK</name>